<keyword evidence="1" id="KW-0812">Transmembrane</keyword>
<feature type="transmembrane region" description="Helical" evidence="1">
    <location>
        <begin position="361"/>
        <end position="381"/>
    </location>
</feature>
<dbReference type="PRINTS" id="PR00702">
    <property type="entry name" value="ACRIFLAVINRP"/>
</dbReference>
<organism evidence="2">
    <name type="scientific">hydrothermal vent metagenome</name>
    <dbReference type="NCBI Taxonomy" id="652676"/>
    <lineage>
        <taxon>unclassified sequences</taxon>
        <taxon>metagenomes</taxon>
        <taxon>ecological metagenomes</taxon>
    </lineage>
</organism>
<feature type="transmembrane region" description="Helical" evidence="1">
    <location>
        <begin position="894"/>
        <end position="915"/>
    </location>
</feature>
<proteinExistence type="predicted"/>
<feature type="transmembrane region" description="Helical" evidence="1">
    <location>
        <begin position="927"/>
        <end position="949"/>
    </location>
</feature>
<dbReference type="AlphaFoldDB" id="A0A3B0SEY8"/>
<feature type="transmembrane region" description="Helical" evidence="1">
    <location>
        <begin position="12"/>
        <end position="32"/>
    </location>
</feature>
<dbReference type="Pfam" id="PF00873">
    <property type="entry name" value="ACR_tran"/>
    <property type="match status" value="1"/>
</dbReference>
<feature type="transmembrane region" description="Helical" evidence="1">
    <location>
        <begin position="532"/>
        <end position="549"/>
    </location>
</feature>
<name>A0A3B0SEY8_9ZZZZ</name>
<dbReference type="Gene3D" id="3.30.2090.10">
    <property type="entry name" value="Multidrug efflux transporter AcrB TolC docking domain, DN and DC subdomains"/>
    <property type="match status" value="2"/>
</dbReference>
<sequence length="986" mass="107206">MSFAERILSKPHAVLAFLLAGIILGIMGYLAIPTNLFPDTNRPTISVVVQWPGAMSTDVANEVTHPLEVRFSAVDGVRRVTSTSRDEVSAVQVEFEYGNDINIAANQITTELSRVQGELPAGVRAPLIFKITDAARPVMILGVTPAKDSGLSLAQVRRIAEHDLRDTLLNLNGVSEVEIFGGPIRQVAVDIDRNKLQAFGLDIAQVATALARSNISQSAGLIHQDGRRYLLTAQTLVHSPDEIAALLIPLANGNYIRLDDVALVGWGQADPSALYHGNGRPAVAVSLLRSEKGFAKPVIDTIDKILPELRTQFPNLNIEITDTQGRIIGLTVSNMIDSLRDAVIMTLIVILFFLGNSRAALVVALSLPVSYMLTFAVLWSIGFEFDMVTLSAIIIAVGLLADDVVVVMENIERRMREEKESKRQSAIRGLDEILLADTSGTISTIIVLVPIIFIGGYVQTVLQPLCITLAVALVASLVVSVTMIPLLAPFIIHPEEKRDPLAFILDPFTNYFLNPLKAFYARLIHWGLDHRTLVLLAFLALFVVSGAHMKMQGRELMPLMDTGIIRATFEAEPDTDDDQMAILIKKVERTIETEVPEKWILSMSTVVGSEPGVKSFGAARLLQQGEVTLNLVDRFQRDRTVYDINAALQSRLRKIPGLISANVAVFGATALSSIRANLDVMISGPDPAILDKLADRVMTRLYTVHGLTGMERSWQGRSERVELNVNPALARQYGLTGGEVAAQVVLAVRGTSGGRLRVDGENPISVWVRLAGDQRGDLANIRAIPIKTRQGPTVPLAALAAPRIITAPTAETHQYIEPTIDILAWRSDMAITVLHDEVEQALADIALPRGYKIHYEGEYKQLSESFSRLTKSFALGLVLLYLMLVVTFKSFLDPLAIMFSLPLAMIGAVSGLLIADKLGSMPAFMGLILLMGIVINNGILLVDFTKVALAQGQDIKTALLGAVEKRTRPILMTALASAVGMIPIAL</sequence>
<dbReference type="GO" id="GO:0042910">
    <property type="term" value="F:xenobiotic transmembrane transporter activity"/>
    <property type="evidence" value="ECO:0007669"/>
    <property type="project" value="TreeGrafter"/>
</dbReference>
<evidence type="ECO:0000313" key="2">
    <source>
        <dbReference type="EMBL" id="VAV99516.1"/>
    </source>
</evidence>
<dbReference type="Gene3D" id="1.20.1640.10">
    <property type="entry name" value="Multidrug efflux transporter AcrB transmembrane domain"/>
    <property type="match status" value="2"/>
</dbReference>
<reference evidence="2" key="1">
    <citation type="submission" date="2018-06" db="EMBL/GenBank/DDBJ databases">
        <authorList>
            <person name="Zhirakovskaya E."/>
        </authorList>
    </citation>
    <scope>NUCLEOTIDE SEQUENCE</scope>
</reference>
<dbReference type="SUPFAM" id="SSF82693">
    <property type="entry name" value="Multidrug efflux transporter AcrB pore domain, PN1, PN2, PC1 and PC2 subdomains"/>
    <property type="match status" value="2"/>
</dbReference>
<evidence type="ECO:0000256" key="1">
    <source>
        <dbReference type="SAM" id="Phobius"/>
    </source>
</evidence>
<accession>A0A3B0SEY8</accession>
<feature type="transmembrane region" description="Helical" evidence="1">
    <location>
        <begin position="869"/>
        <end position="888"/>
    </location>
</feature>
<gene>
    <name evidence="2" type="ORF">MNBD_ALPHA02-190</name>
</gene>
<feature type="transmembrane region" description="Helical" evidence="1">
    <location>
        <begin position="432"/>
        <end position="455"/>
    </location>
</feature>
<feature type="transmembrane region" description="Helical" evidence="1">
    <location>
        <begin position="461"/>
        <end position="488"/>
    </location>
</feature>
<protein>
    <submittedName>
        <fullName evidence="2">RND multidrug efflux transporter Acriflavin resistance protein</fullName>
    </submittedName>
</protein>
<dbReference type="SUPFAM" id="SSF82714">
    <property type="entry name" value="Multidrug efflux transporter AcrB TolC docking domain, DN and DC subdomains"/>
    <property type="match status" value="2"/>
</dbReference>
<feature type="transmembrane region" description="Helical" evidence="1">
    <location>
        <begin position="387"/>
        <end position="411"/>
    </location>
</feature>
<dbReference type="InterPro" id="IPR001036">
    <property type="entry name" value="Acrflvin-R"/>
</dbReference>
<dbReference type="PANTHER" id="PTHR32063">
    <property type="match status" value="1"/>
</dbReference>
<feature type="transmembrane region" description="Helical" evidence="1">
    <location>
        <begin position="338"/>
        <end position="354"/>
    </location>
</feature>
<dbReference type="SUPFAM" id="SSF82866">
    <property type="entry name" value="Multidrug efflux transporter AcrB transmembrane domain"/>
    <property type="match status" value="2"/>
</dbReference>
<dbReference type="Gene3D" id="3.30.70.1430">
    <property type="entry name" value="Multidrug efflux transporter AcrB pore domain"/>
    <property type="match status" value="2"/>
</dbReference>
<keyword evidence="1" id="KW-0472">Membrane</keyword>
<dbReference type="GO" id="GO:0005886">
    <property type="term" value="C:plasma membrane"/>
    <property type="evidence" value="ECO:0007669"/>
    <property type="project" value="TreeGrafter"/>
</dbReference>
<dbReference type="EMBL" id="UOED01000134">
    <property type="protein sequence ID" value="VAV99516.1"/>
    <property type="molecule type" value="Genomic_DNA"/>
</dbReference>
<dbReference type="Gene3D" id="3.30.70.1320">
    <property type="entry name" value="Multidrug efflux transporter AcrB pore domain like"/>
    <property type="match status" value="1"/>
</dbReference>
<dbReference type="InterPro" id="IPR027463">
    <property type="entry name" value="AcrB_DN_DC_subdom"/>
</dbReference>
<keyword evidence="1" id="KW-1133">Transmembrane helix</keyword>
<dbReference type="PANTHER" id="PTHR32063:SF0">
    <property type="entry name" value="SWARMING MOTILITY PROTEIN SWRC"/>
    <property type="match status" value="1"/>
</dbReference>
<dbReference type="Gene3D" id="3.30.70.1440">
    <property type="entry name" value="Multidrug efflux transporter AcrB pore domain"/>
    <property type="match status" value="1"/>
</dbReference>
<feature type="non-terminal residue" evidence="2">
    <location>
        <position position="986"/>
    </location>
</feature>